<dbReference type="Gene3D" id="3.40.630.30">
    <property type="match status" value="1"/>
</dbReference>
<dbReference type="Proteomes" id="UP001207654">
    <property type="component" value="Unassembled WGS sequence"/>
</dbReference>
<reference evidence="2 3" key="1">
    <citation type="submission" date="2022-11" db="EMBL/GenBank/DDBJ databases">
        <title>Minimal conservation of predation-associated metabolite biosynthetic gene clusters underscores biosynthetic potential of Myxococcota including descriptions for ten novel species: Archangium lansinium sp. nov., Myxococcus landrumus sp. nov., Nannocystis bai.</title>
        <authorList>
            <person name="Ahearne A."/>
            <person name="Stevens C."/>
            <person name="Phillips K."/>
        </authorList>
    </citation>
    <scope>NUCLEOTIDE SEQUENCE [LARGE SCALE GENOMIC DNA]</scope>
    <source>
        <strain evidence="2 3">MIWBW</strain>
    </source>
</reference>
<dbReference type="RefSeq" id="WP_267532581.1">
    <property type="nucleotide sequence ID" value="NZ_JAPNKA010000001.1"/>
</dbReference>
<accession>A0ABT3ZWU3</accession>
<dbReference type="InterPro" id="IPR000182">
    <property type="entry name" value="GNAT_dom"/>
</dbReference>
<dbReference type="Pfam" id="PF00583">
    <property type="entry name" value="Acetyltransf_1"/>
    <property type="match status" value="1"/>
</dbReference>
<dbReference type="CDD" id="cd04301">
    <property type="entry name" value="NAT_SF"/>
    <property type="match status" value="1"/>
</dbReference>
<proteinExistence type="predicted"/>
<protein>
    <submittedName>
        <fullName evidence="2">GNAT family N-acetyltransferase</fullName>
    </submittedName>
</protein>
<dbReference type="PROSITE" id="PS51186">
    <property type="entry name" value="GNAT"/>
    <property type="match status" value="1"/>
</dbReference>
<comment type="caution">
    <text evidence="2">The sequence shown here is derived from an EMBL/GenBank/DDBJ whole genome shotgun (WGS) entry which is preliminary data.</text>
</comment>
<feature type="domain" description="N-acetyltransferase" evidence="1">
    <location>
        <begin position="23"/>
        <end position="181"/>
    </location>
</feature>
<dbReference type="EMBL" id="JAPNKA010000001">
    <property type="protein sequence ID" value="MCY1073581.1"/>
    <property type="molecule type" value="Genomic_DNA"/>
</dbReference>
<evidence type="ECO:0000259" key="1">
    <source>
        <dbReference type="PROSITE" id="PS51186"/>
    </source>
</evidence>
<gene>
    <name evidence="2" type="ORF">OV287_03715</name>
</gene>
<keyword evidence="3" id="KW-1185">Reference proteome</keyword>
<evidence type="ECO:0000313" key="3">
    <source>
        <dbReference type="Proteomes" id="UP001207654"/>
    </source>
</evidence>
<evidence type="ECO:0000313" key="2">
    <source>
        <dbReference type="EMBL" id="MCY1073581.1"/>
    </source>
</evidence>
<dbReference type="SUPFAM" id="SSF55729">
    <property type="entry name" value="Acyl-CoA N-acyltransferases (Nat)"/>
    <property type="match status" value="1"/>
</dbReference>
<name>A0ABT3ZWU3_9BACT</name>
<dbReference type="InterPro" id="IPR016181">
    <property type="entry name" value="Acyl_CoA_acyltransferase"/>
</dbReference>
<sequence>MDSPRRFDAQWRERLTLADGSQVELRLVRPEDAELLRQGFERLSPRSRLGRFHSPKSRLTESEVHYFTAVDGEQHLALGAVRQGPEGQEEGLGVARFIRLAQDSEEAEAAITVVDTAQGKGLGRILMERLVEAARERGVERFEFLVLPGNAAMVRLLDELNPDGTQVRKEEDALCFTLPLATTPRRKWNLVFILLGLAAQGALSVLGPARERTEESETVRPPGEP</sequence>
<organism evidence="2 3">
    <name type="scientific">Archangium lansingense</name>
    <dbReference type="NCBI Taxonomy" id="2995310"/>
    <lineage>
        <taxon>Bacteria</taxon>
        <taxon>Pseudomonadati</taxon>
        <taxon>Myxococcota</taxon>
        <taxon>Myxococcia</taxon>
        <taxon>Myxococcales</taxon>
        <taxon>Cystobacterineae</taxon>
        <taxon>Archangiaceae</taxon>
        <taxon>Archangium</taxon>
    </lineage>
</organism>